<reference evidence="1 2" key="1">
    <citation type="submission" date="2023-08" db="EMBL/GenBank/DDBJ databases">
        <title>Black Yeasts Isolated from many extreme environments.</title>
        <authorList>
            <person name="Coleine C."/>
            <person name="Stajich J.E."/>
            <person name="Selbmann L."/>
        </authorList>
    </citation>
    <scope>NUCLEOTIDE SEQUENCE [LARGE SCALE GENOMIC DNA]</scope>
    <source>
        <strain evidence="1 2">CCFEE 5885</strain>
    </source>
</reference>
<organism evidence="1 2">
    <name type="scientific">Lithohypha guttulata</name>
    <dbReference type="NCBI Taxonomy" id="1690604"/>
    <lineage>
        <taxon>Eukaryota</taxon>
        <taxon>Fungi</taxon>
        <taxon>Dikarya</taxon>
        <taxon>Ascomycota</taxon>
        <taxon>Pezizomycotina</taxon>
        <taxon>Eurotiomycetes</taxon>
        <taxon>Chaetothyriomycetidae</taxon>
        <taxon>Chaetothyriales</taxon>
        <taxon>Trichomeriaceae</taxon>
        <taxon>Lithohypha</taxon>
    </lineage>
</organism>
<evidence type="ECO:0000313" key="1">
    <source>
        <dbReference type="EMBL" id="KAK5079532.1"/>
    </source>
</evidence>
<protein>
    <recommendedName>
        <fullName evidence="3">NB-ARC domain-containing protein</fullName>
    </recommendedName>
</protein>
<evidence type="ECO:0000313" key="2">
    <source>
        <dbReference type="Proteomes" id="UP001345013"/>
    </source>
</evidence>
<dbReference type="Proteomes" id="UP001345013">
    <property type="component" value="Unassembled WGS sequence"/>
</dbReference>
<proteinExistence type="predicted"/>
<keyword evidence="2" id="KW-1185">Reference proteome</keyword>
<dbReference type="EMBL" id="JAVRRG010000189">
    <property type="protein sequence ID" value="KAK5079532.1"/>
    <property type="molecule type" value="Genomic_DNA"/>
</dbReference>
<sequence>MVHAWLSDKHNGRWTMVVDNADSYEVMFGSRSGEARTSTVFSTSSSAMASSDRSLSNYLPSSAQGAIVITTRSREVAKGLIECAEDIVDVVPMTSEDKIRETIRLLQELDYMPLAITQAAAYINQLGSRMTLSRYVEMLAKSDLDRERLLKKDIRDS</sequence>
<accession>A0ABR0JY46</accession>
<evidence type="ECO:0008006" key="3">
    <source>
        <dbReference type="Google" id="ProtNLM"/>
    </source>
</evidence>
<comment type="caution">
    <text evidence="1">The sequence shown here is derived from an EMBL/GenBank/DDBJ whole genome shotgun (WGS) entry which is preliminary data.</text>
</comment>
<name>A0ABR0JY46_9EURO</name>
<gene>
    <name evidence="1" type="ORF">LTR24_009193</name>
</gene>